<keyword evidence="3" id="KW-1185">Reference proteome</keyword>
<dbReference type="STRING" id="914234.M2R021"/>
<evidence type="ECO:0000259" key="1">
    <source>
        <dbReference type="PROSITE" id="PS50011"/>
    </source>
</evidence>
<dbReference type="AlphaFoldDB" id="M2R021"/>
<dbReference type="GO" id="GO:0004674">
    <property type="term" value="F:protein serine/threonine kinase activity"/>
    <property type="evidence" value="ECO:0007669"/>
    <property type="project" value="TreeGrafter"/>
</dbReference>
<dbReference type="SUPFAM" id="SSF56112">
    <property type="entry name" value="Protein kinase-like (PK-like)"/>
    <property type="match status" value="1"/>
</dbReference>
<evidence type="ECO:0000313" key="2">
    <source>
        <dbReference type="EMBL" id="EMD32216.1"/>
    </source>
</evidence>
<dbReference type="InterPro" id="IPR000719">
    <property type="entry name" value="Prot_kinase_dom"/>
</dbReference>
<feature type="domain" description="Protein kinase" evidence="1">
    <location>
        <begin position="1"/>
        <end position="173"/>
    </location>
</feature>
<feature type="non-terminal residue" evidence="2">
    <location>
        <position position="1"/>
    </location>
</feature>
<dbReference type="Proteomes" id="UP000016930">
    <property type="component" value="Unassembled WGS sequence"/>
</dbReference>
<dbReference type="InterPro" id="IPR011009">
    <property type="entry name" value="Kinase-like_dom_sf"/>
</dbReference>
<dbReference type="PROSITE" id="PS00108">
    <property type="entry name" value="PROTEIN_KINASE_ST"/>
    <property type="match status" value="1"/>
</dbReference>
<proteinExistence type="predicted"/>
<dbReference type="OrthoDB" id="2802511at2759"/>
<dbReference type="PANTHER" id="PTHR44329">
    <property type="entry name" value="SERINE/THREONINE-PROTEIN KINASE TNNI3K-RELATED"/>
    <property type="match status" value="1"/>
</dbReference>
<dbReference type="EMBL" id="KB445812">
    <property type="protein sequence ID" value="EMD32216.1"/>
    <property type="molecule type" value="Genomic_DNA"/>
</dbReference>
<dbReference type="SMART" id="SM00220">
    <property type="entry name" value="S_TKc"/>
    <property type="match status" value="1"/>
</dbReference>
<protein>
    <recommendedName>
        <fullName evidence="1">Protein kinase domain-containing protein</fullName>
    </recommendedName>
</protein>
<dbReference type="InterPro" id="IPR008271">
    <property type="entry name" value="Ser/Thr_kinase_AS"/>
</dbReference>
<gene>
    <name evidence="2" type="ORF">CERSUDRAFT_58822</name>
</gene>
<dbReference type="HOGENOM" id="CLU_000288_7_18_1"/>
<sequence length="173" mass="19665">REVETWYSLRHDHIVPCYGASLTADPPFIVLRYMANGDLLRYLRHNPCANRVKLVHEACLGMRYLHDEKVVHGDIKAANVLVDDAGKACLTDFGLSFRAQKQDSSKRPKAAMGTLRYMAPEAIKGELNYATDVYSFGMLIYEVSMSRYQYECDIQRFLPAPDLHDALPSHRGI</sequence>
<dbReference type="InterPro" id="IPR001245">
    <property type="entry name" value="Ser-Thr/Tyr_kinase_cat_dom"/>
</dbReference>
<dbReference type="PROSITE" id="PS50011">
    <property type="entry name" value="PROTEIN_KINASE_DOM"/>
    <property type="match status" value="1"/>
</dbReference>
<evidence type="ECO:0000313" key="3">
    <source>
        <dbReference type="Proteomes" id="UP000016930"/>
    </source>
</evidence>
<dbReference type="PRINTS" id="PR00109">
    <property type="entry name" value="TYRKINASE"/>
</dbReference>
<reference evidence="2 3" key="1">
    <citation type="journal article" date="2012" name="Proc. Natl. Acad. Sci. U.S.A.">
        <title>Comparative genomics of Ceriporiopsis subvermispora and Phanerochaete chrysosporium provide insight into selective ligninolysis.</title>
        <authorList>
            <person name="Fernandez-Fueyo E."/>
            <person name="Ruiz-Duenas F.J."/>
            <person name="Ferreira P."/>
            <person name="Floudas D."/>
            <person name="Hibbett D.S."/>
            <person name="Canessa P."/>
            <person name="Larrondo L.F."/>
            <person name="James T.Y."/>
            <person name="Seelenfreund D."/>
            <person name="Lobos S."/>
            <person name="Polanco R."/>
            <person name="Tello M."/>
            <person name="Honda Y."/>
            <person name="Watanabe T."/>
            <person name="Watanabe T."/>
            <person name="Ryu J.S."/>
            <person name="Kubicek C.P."/>
            <person name="Schmoll M."/>
            <person name="Gaskell J."/>
            <person name="Hammel K.E."/>
            <person name="St John F.J."/>
            <person name="Vanden Wymelenberg A."/>
            <person name="Sabat G."/>
            <person name="Splinter BonDurant S."/>
            <person name="Syed K."/>
            <person name="Yadav J.S."/>
            <person name="Doddapaneni H."/>
            <person name="Subramanian V."/>
            <person name="Lavin J.L."/>
            <person name="Oguiza J.A."/>
            <person name="Perez G."/>
            <person name="Pisabarro A.G."/>
            <person name="Ramirez L."/>
            <person name="Santoyo F."/>
            <person name="Master E."/>
            <person name="Coutinho P.M."/>
            <person name="Henrissat B."/>
            <person name="Lombard V."/>
            <person name="Magnuson J.K."/>
            <person name="Kuees U."/>
            <person name="Hori C."/>
            <person name="Igarashi K."/>
            <person name="Samejima M."/>
            <person name="Held B.W."/>
            <person name="Barry K.W."/>
            <person name="LaButti K.M."/>
            <person name="Lapidus A."/>
            <person name="Lindquist E.A."/>
            <person name="Lucas S.M."/>
            <person name="Riley R."/>
            <person name="Salamov A.A."/>
            <person name="Hoffmeister D."/>
            <person name="Schwenk D."/>
            <person name="Hadar Y."/>
            <person name="Yarden O."/>
            <person name="de Vries R.P."/>
            <person name="Wiebenga A."/>
            <person name="Stenlid J."/>
            <person name="Eastwood D."/>
            <person name="Grigoriev I.V."/>
            <person name="Berka R.M."/>
            <person name="Blanchette R.A."/>
            <person name="Kersten P."/>
            <person name="Martinez A.T."/>
            <person name="Vicuna R."/>
            <person name="Cullen D."/>
        </authorList>
    </citation>
    <scope>NUCLEOTIDE SEQUENCE [LARGE SCALE GENOMIC DNA]</scope>
    <source>
        <strain evidence="2 3">B</strain>
    </source>
</reference>
<dbReference type="GO" id="GO:0005524">
    <property type="term" value="F:ATP binding"/>
    <property type="evidence" value="ECO:0007669"/>
    <property type="project" value="InterPro"/>
</dbReference>
<dbReference type="Pfam" id="PF07714">
    <property type="entry name" value="PK_Tyr_Ser-Thr"/>
    <property type="match status" value="1"/>
</dbReference>
<dbReference type="PANTHER" id="PTHR44329:SF214">
    <property type="entry name" value="PROTEIN KINASE DOMAIN-CONTAINING PROTEIN"/>
    <property type="match status" value="1"/>
</dbReference>
<dbReference type="InterPro" id="IPR051681">
    <property type="entry name" value="Ser/Thr_Kinases-Pseudokinases"/>
</dbReference>
<organism evidence="2 3">
    <name type="scientific">Ceriporiopsis subvermispora (strain B)</name>
    <name type="common">White-rot fungus</name>
    <name type="synonym">Gelatoporia subvermispora</name>
    <dbReference type="NCBI Taxonomy" id="914234"/>
    <lineage>
        <taxon>Eukaryota</taxon>
        <taxon>Fungi</taxon>
        <taxon>Dikarya</taxon>
        <taxon>Basidiomycota</taxon>
        <taxon>Agaricomycotina</taxon>
        <taxon>Agaricomycetes</taxon>
        <taxon>Polyporales</taxon>
        <taxon>Gelatoporiaceae</taxon>
        <taxon>Gelatoporia</taxon>
    </lineage>
</organism>
<name>M2R021_CERS8</name>
<dbReference type="Gene3D" id="1.10.510.10">
    <property type="entry name" value="Transferase(Phosphotransferase) domain 1"/>
    <property type="match status" value="1"/>
</dbReference>
<accession>M2R021</accession>